<proteinExistence type="predicted"/>
<keyword evidence="1" id="KW-0378">Hydrolase</keyword>
<feature type="domain" description="Alpha-N-acetylglucosaminidase tim-barrel" evidence="3">
    <location>
        <begin position="173"/>
        <end position="522"/>
    </location>
</feature>
<dbReference type="InterPro" id="IPR007781">
    <property type="entry name" value="NAGLU"/>
</dbReference>
<dbReference type="InterPro" id="IPR029018">
    <property type="entry name" value="Hex-like_dom2"/>
</dbReference>
<name>A0ABQ7K868_9FUNG</name>
<evidence type="ECO:0000256" key="2">
    <source>
        <dbReference type="SAM" id="SignalP"/>
    </source>
</evidence>
<gene>
    <name evidence="6" type="ORF">BGZ96_003472</name>
</gene>
<accession>A0ABQ7K868</accession>
<dbReference type="Proteomes" id="UP001194696">
    <property type="component" value="Unassembled WGS sequence"/>
</dbReference>
<dbReference type="InterPro" id="IPR024732">
    <property type="entry name" value="NAGLU_C"/>
</dbReference>
<evidence type="ECO:0000259" key="5">
    <source>
        <dbReference type="Pfam" id="PF12972"/>
    </source>
</evidence>
<evidence type="ECO:0000313" key="6">
    <source>
        <dbReference type="EMBL" id="KAG0292943.1"/>
    </source>
</evidence>
<keyword evidence="2" id="KW-0732">Signal</keyword>
<dbReference type="Pfam" id="PF05089">
    <property type="entry name" value="NAGLU"/>
    <property type="match status" value="1"/>
</dbReference>
<protein>
    <recommendedName>
        <fullName evidence="8">Alpha-N-acetylglucosaminidase</fullName>
    </recommendedName>
</protein>
<feature type="chain" id="PRO_5047205859" description="Alpha-N-acetylglucosaminidase" evidence="2">
    <location>
        <begin position="34"/>
        <end position="846"/>
    </location>
</feature>
<evidence type="ECO:0000313" key="7">
    <source>
        <dbReference type="Proteomes" id="UP001194696"/>
    </source>
</evidence>
<dbReference type="InterPro" id="IPR024240">
    <property type="entry name" value="NAGLU_N"/>
</dbReference>
<dbReference type="Pfam" id="PF12972">
    <property type="entry name" value="NAGLU_C"/>
    <property type="match status" value="1"/>
</dbReference>
<organism evidence="6 7">
    <name type="scientific">Linnemannia gamsii</name>
    <dbReference type="NCBI Taxonomy" id="64522"/>
    <lineage>
        <taxon>Eukaryota</taxon>
        <taxon>Fungi</taxon>
        <taxon>Fungi incertae sedis</taxon>
        <taxon>Mucoromycota</taxon>
        <taxon>Mortierellomycotina</taxon>
        <taxon>Mortierellomycetes</taxon>
        <taxon>Mortierellales</taxon>
        <taxon>Mortierellaceae</taxon>
        <taxon>Linnemannia</taxon>
    </lineage>
</organism>
<reference evidence="6 7" key="1">
    <citation type="journal article" date="2020" name="Fungal Divers.">
        <title>Resolving the Mortierellaceae phylogeny through synthesis of multi-gene phylogenetics and phylogenomics.</title>
        <authorList>
            <person name="Vandepol N."/>
            <person name="Liber J."/>
            <person name="Desiro A."/>
            <person name="Na H."/>
            <person name="Kennedy M."/>
            <person name="Barry K."/>
            <person name="Grigoriev I.V."/>
            <person name="Miller A.N."/>
            <person name="O'Donnell K."/>
            <person name="Stajich J.E."/>
            <person name="Bonito G."/>
        </authorList>
    </citation>
    <scope>NUCLEOTIDE SEQUENCE [LARGE SCALE GENOMIC DNA]</scope>
    <source>
        <strain evidence="6 7">AD045</strain>
    </source>
</reference>
<evidence type="ECO:0000259" key="3">
    <source>
        <dbReference type="Pfam" id="PF05089"/>
    </source>
</evidence>
<feature type="signal peptide" evidence="2">
    <location>
        <begin position="1"/>
        <end position="33"/>
    </location>
</feature>
<feature type="domain" description="Alpha-N-acetylglucosaminidase C-terminal" evidence="5">
    <location>
        <begin position="536"/>
        <end position="812"/>
    </location>
</feature>
<comment type="caution">
    <text evidence="6">The sequence shown here is derived from an EMBL/GenBank/DDBJ whole genome shotgun (WGS) entry which is preliminary data.</text>
</comment>
<dbReference type="Gene3D" id="3.30.379.10">
    <property type="entry name" value="Chitobiase/beta-hexosaminidase domain 2-like"/>
    <property type="match status" value="1"/>
</dbReference>
<dbReference type="InterPro" id="IPR024733">
    <property type="entry name" value="NAGLU_tim-barrel"/>
</dbReference>
<keyword evidence="7" id="KW-1185">Reference proteome</keyword>
<evidence type="ECO:0008006" key="8">
    <source>
        <dbReference type="Google" id="ProtNLM"/>
    </source>
</evidence>
<dbReference type="PANTHER" id="PTHR12872">
    <property type="entry name" value="ALPHA-N-ACETYLGLUCOSAMINIDASE"/>
    <property type="match status" value="1"/>
</dbReference>
<dbReference type="Pfam" id="PF12971">
    <property type="entry name" value="NAGLU_N"/>
    <property type="match status" value="1"/>
</dbReference>
<sequence>MAKGNIRSIRWSPSSLALVAVAAVALLHSTTTAAPTAATQSLYGLVERLLPKAYHSTFDFQIVSETAIPPSSPKNKYDVYRVSNVAAAADTADSNAAGHGGRRPTVLIEGTTLSALGVGLKFYLEQAAQVELTWSGNRFNELPAQPPRVPDLELDSGNVVTTGHVHGSFVPWRYYTNVVTFGYQFAFWDWNRWERELDWMVLNGVNQLPAMVGQEYVQREFFRSLGVKEADFDSFFSGPTYQPWQRMGNMQGSWTYELTGAGTAADELAYKNRWIDSQWALQQKILARLDGFNITSVLPAFQGFVPRALKNLYPQADIRNSSTWSGFPIEHTNVTYVEPTDPLFSKLSVDYIKLQDKLNNGHRSHHYLLDLYNELTPSCLTEACLKAISKTVSQTLQTANKDAVWVMQGWFLTGSAWNPARAKAYLEGIQEANGQSFVYDLASDSVPVWERFSGFYGSEFGWSVINNYGASQGLFGKLSEIQVLPYQAFAKYPNTLRGMGVTAEGLNNNEFIYELTLTFPWANPDQPALNVPKRLEQFIQRRYGPSRATPQVQQAWKLLSETVWDCPSVLESGLAKETGSKSYIEKPPALDMANTGWLGTNIWYNKTTVVHAWDLLVKSGIAERNAPHGRPLPTSYIFDLVDTTREILLSTVFPSVHGSLIAAYNRQDIAQIRAAGRQLLEVANDADRLLSSHSLFSFGAAVKEARDSSNLPLPTGATTPASFNRNGFRQFLESNARNLVTWWGPESAGLADYGSKQWGGLISSYYVPRWKLFIAQLELAAQEKRPFDPVAYSALVLKHETAWQAQKWGDRSGESWASNGSASIDVVRQLWVKYAALAAKIAAAED</sequence>
<dbReference type="EMBL" id="JAAAIM010000175">
    <property type="protein sequence ID" value="KAG0292943.1"/>
    <property type="molecule type" value="Genomic_DNA"/>
</dbReference>
<dbReference type="Gene3D" id="1.20.120.670">
    <property type="entry name" value="N-acetyl-b-d-glucoasminidase"/>
    <property type="match status" value="1"/>
</dbReference>
<dbReference type="PANTHER" id="PTHR12872:SF1">
    <property type="entry name" value="ALPHA-N-ACETYLGLUCOSAMINIDASE"/>
    <property type="match status" value="1"/>
</dbReference>
<dbReference type="Gene3D" id="3.20.20.80">
    <property type="entry name" value="Glycosidases"/>
    <property type="match status" value="1"/>
</dbReference>
<evidence type="ECO:0000259" key="4">
    <source>
        <dbReference type="Pfam" id="PF12971"/>
    </source>
</evidence>
<feature type="domain" description="Alpha-N-acetylglucosaminidase N-terminal" evidence="4">
    <location>
        <begin position="41"/>
        <end position="146"/>
    </location>
</feature>
<evidence type="ECO:0000256" key="1">
    <source>
        <dbReference type="ARBA" id="ARBA00022801"/>
    </source>
</evidence>